<reference evidence="1 2" key="1">
    <citation type="submission" date="2021-06" db="EMBL/GenBank/DDBJ databases">
        <title>Caerostris darwini draft genome.</title>
        <authorList>
            <person name="Kono N."/>
            <person name="Arakawa K."/>
        </authorList>
    </citation>
    <scope>NUCLEOTIDE SEQUENCE [LARGE SCALE GENOMIC DNA]</scope>
</reference>
<dbReference type="EMBL" id="BPLQ01002775">
    <property type="protein sequence ID" value="GIX95634.1"/>
    <property type="molecule type" value="Genomic_DNA"/>
</dbReference>
<dbReference type="AlphaFoldDB" id="A0AAV4PEW4"/>
<organism evidence="1 2">
    <name type="scientific">Caerostris darwini</name>
    <dbReference type="NCBI Taxonomy" id="1538125"/>
    <lineage>
        <taxon>Eukaryota</taxon>
        <taxon>Metazoa</taxon>
        <taxon>Ecdysozoa</taxon>
        <taxon>Arthropoda</taxon>
        <taxon>Chelicerata</taxon>
        <taxon>Arachnida</taxon>
        <taxon>Araneae</taxon>
        <taxon>Araneomorphae</taxon>
        <taxon>Entelegynae</taxon>
        <taxon>Araneoidea</taxon>
        <taxon>Araneidae</taxon>
        <taxon>Caerostris</taxon>
    </lineage>
</organism>
<comment type="caution">
    <text evidence="1">The sequence shown here is derived from an EMBL/GenBank/DDBJ whole genome shotgun (WGS) entry which is preliminary data.</text>
</comment>
<name>A0AAV4PEW4_9ARAC</name>
<dbReference type="Proteomes" id="UP001054837">
    <property type="component" value="Unassembled WGS sequence"/>
</dbReference>
<evidence type="ECO:0000313" key="1">
    <source>
        <dbReference type="EMBL" id="GIX95634.1"/>
    </source>
</evidence>
<proteinExistence type="predicted"/>
<protein>
    <submittedName>
        <fullName evidence="1">Uncharacterized protein</fullName>
    </submittedName>
</protein>
<gene>
    <name evidence="1" type="ORF">CDAR_542211</name>
</gene>
<sequence>MNKRNSKHLLVTDRSEFLRLKALHVDDWREVPRYLCAIKRPLKISFSSIHFYDGGRRSTCLSMLFSKVMKGAMRERRSFNVPPLVVLRRDK</sequence>
<evidence type="ECO:0000313" key="2">
    <source>
        <dbReference type="Proteomes" id="UP001054837"/>
    </source>
</evidence>
<accession>A0AAV4PEW4</accession>
<keyword evidence="2" id="KW-1185">Reference proteome</keyword>